<gene>
    <name evidence="4" type="ORF">GKC49_18180</name>
</gene>
<evidence type="ECO:0000256" key="1">
    <source>
        <dbReference type="ARBA" id="ARBA00004196"/>
    </source>
</evidence>
<comment type="caution">
    <text evidence="4">The sequence shown here is derived from an EMBL/GenBank/DDBJ whole genome shotgun (WGS) entry which is preliminary data.</text>
</comment>
<dbReference type="GO" id="GO:0046688">
    <property type="term" value="P:response to copper ion"/>
    <property type="evidence" value="ECO:0007669"/>
    <property type="project" value="UniProtKB-UniRule"/>
</dbReference>
<dbReference type="GO" id="GO:0005886">
    <property type="term" value="C:plasma membrane"/>
    <property type="evidence" value="ECO:0007669"/>
    <property type="project" value="TreeGrafter"/>
</dbReference>
<keyword evidence="3" id="KW-0812">Transmembrane</keyword>
<evidence type="ECO:0000256" key="3">
    <source>
        <dbReference type="SAM" id="Phobius"/>
    </source>
</evidence>
<feature type="transmembrane region" description="Helical" evidence="3">
    <location>
        <begin position="117"/>
        <end position="136"/>
    </location>
</feature>
<dbReference type="PANTHER" id="PTHR34820">
    <property type="entry name" value="INNER MEMBRANE PROTEIN YEBZ"/>
    <property type="match status" value="1"/>
</dbReference>
<comment type="subcellular location">
    <subcellularLocation>
        <location evidence="1">Cell envelope</location>
    </subcellularLocation>
</comment>
<feature type="transmembrane region" description="Helical" evidence="3">
    <location>
        <begin position="151"/>
        <end position="171"/>
    </location>
</feature>
<dbReference type="AlphaFoldDB" id="A0A7X2SWU1"/>
<dbReference type="Proteomes" id="UP000461948">
    <property type="component" value="Unassembled WGS sequence"/>
</dbReference>
<evidence type="ECO:0000313" key="4">
    <source>
        <dbReference type="EMBL" id="MSE16968.1"/>
    </source>
</evidence>
<feature type="non-terminal residue" evidence="4">
    <location>
        <position position="175"/>
    </location>
</feature>
<keyword evidence="3" id="KW-1133">Transmembrane helix</keyword>
<accession>A0A7X2SWU1</accession>
<keyword evidence="3" id="KW-0472">Membrane</keyword>
<dbReference type="GO" id="GO:0030313">
    <property type="term" value="C:cell envelope"/>
    <property type="evidence" value="ECO:0007669"/>
    <property type="project" value="UniProtKB-SubCell"/>
</dbReference>
<name>A0A7X2SWU1_ENTAG</name>
<evidence type="ECO:0000256" key="2">
    <source>
        <dbReference type="RuleBase" id="RU369037"/>
    </source>
</evidence>
<proteinExistence type="predicted"/>
<feature type="transmembrane region" description="Helical" evidence="3">
    <location>
        <begin position="80"/>
        <end position="110"/>
    </location>
</feature>
<reference evidence="4 5" key="1">
    <citation type="submission" date="2019-11" db="EMBL/GenBank/DDBJ databases">
        <title>Draft Genome Sequence of Plant Growth-Promoting Rhizosphere-Associated Bacteria.</title>
        <authorList>
            <person name="Vasilyev I.Y."/>
            <person name="Radchenko V."/>
            <person name="Ilnitskaya E.V."/>
        </authorList>
    </citation>
    <scope>NUCLEOTIDE SEQUENCE [LARGE SCALE GENOMIC DNA]</scope>
    <source>
        <strain evidence="4 5">VRA_MhP_f</strain>
    </source>
</reference>
<dbReference type="GO" id="GO:0006825">
    <property type="term" value="P:copper ion transport"/>
    <property type="evidence" value="ECO:0007669"/>
    <property type="project" value="InterPro"/>
</dbReference>
<evidence type="ECO:0000313" key="5">
    <source>
        <dbReference type="Proteomes" id="UP000461948"/>
    </source>
</evidence>
<dbReference type="EMBL" id="WKLC01000933">
    <property type="protein sequence ID" value="MSE16968.1"/>
    <property type="molecule type" value="Genomic_DNA"/>
</dbReference>
<feature type="transmembrane region" description="Helical" evidence="3">
    <location>
        <begin position="6"/>
        <end position="29"/>
    </location>
</feature>
<dbReference type="PANTHER" id="PTHR34820:SF4">
    <property type="entry name" value="INNER MEMBRANE PROTEIN YEBZ"/>
    <property type="match status" value="1"/>
</dbReference>
<protein>
    <submittedName>
        <fullName evidence="4">Copper resistance protein CopD</fullName>
    </submittedName>
</protein>
<feature type="transmembrane region" description="Helical" evidence="3">
    <location>
        <begin position="50"/>
        <end position="68"/>
    </location>
</feature>
<dbReference type="InterPro" id="IPR032694">
    <property type="entry name" value="CopC/D"/>
</dbReference>
<comment type="function">
    <text evidence="2">Involved in copper resistance.</text>
</comment>
<organism evidence="4 5">
    <name type="scientific">Enterobacter agglomerans</name>
    <name type="common">Erwinia herbicola</name>
    <name type="synonym">Pantoea agglomerans</name>
    <dbReference type="NCBI Taxonomy" id="549"/>
    <lineage>
        <taxon>Bacteria</taxon>
        <taxon>Pseudomonadati</taxon>
        <taxon>Pseudomonadota</taxon>
        <taxon>Gammaproteobacteria</taxon>
        <taxon>Enterobacterales</taxon>
        <taxon>Erwiniaceae</taxon>
        <taxon>Pantoea</taxon>
        <taxon>Pantoea agglomerans group</taxon>
    </lineage>
</organism>
<keyword evidence="2" id="KW-0186">Copper</keyword>
<sequence length="175" mass="19000">MTTFWILLRALHFAAVMLLTGSACYSALLAPGRYRPLLARRLNPLVKGSAWLALLSALAMLACQNVLMSGDSANLADVHIWLAVIGTHFGGVWLWEILFSLLAVAGLLLTGRLRQQVLLLAGVLQLACMALIGHAAMRDGWPGLFQQLNHALHLIAAAFWTGGLVPLLLLMREAR</sequence>